<evidence type="ECO:0000259" key="15">
    <source>
        <dbReference type="PROSITE" id="PS51198"/>
    </source>
</evidence>
<evidence type="ECO:0000256" key="10">
    <source>
        <dbReference type="ARBA" id="ARBA00023235"/>
    </source>
</evidence>
<dbReference type="Proteomes" id="UP000030140">
    <property type="component" value="Unassembled WGS sequence"/>
</dbReference>
<dbReference type="GO" id="GO:0005829">
    <property type="term" value="C:cytosol"/>
    <property type="evidence" value="ECO:0007669"/>
    <property type="project" value="TreeGrafter"/>
</dbReference>
<dbReference type="Pfam" id="PF00580">
    <property type="entry name" value="UvrD-helicase"/>
    <property type="match status" value="1"/>
</dbReference>
<dbReference type="InterPro" id="IPR014017">
    <property type="entry name" value="DNA_helicase_UvrD-like_C"/>
</dbReference>
<keyword evidence="6" id="KW-0269">Exonuclease</keyword>
<dbReference type="PATRIC" id="fig|1300343.5.peg.595"/>
<dbReference type="InterPro" id="IPR000212">
    <property type="entry name" value="DNA_helicase_UvrD/REP"/>
</dbReference>
<dbReference type="KEGG" id="ddo:I597_0588"/>
<dbReference type="Pfam" id="PF13361">
    <property type="entry name" value="UvrD_C"/>
    <property type="match status" value="2"/>
</dbReference>
<keyword evidence="10" id="KW-0413">Isomerase</keyword>
<reference evidence="17 18" key="1">
    <citation type="submission" date="2014-10" db="EMBL/GenBank/DDBJ databases">
        <title>Draft genome sequence of the proteorhodopsin-containing marine bacterium Dokdonia donghaensis.</title>
        <authorList>
            <person name="Gomez-Consarnau L."/>
            <person name="Gonzalez J.M."/>
            <person name="Riedel T."/>
            <person name="Jaenicke S."/>
            <person name="Wagner-Doebler I."/>
            <person name="Fuhrman J.A."/>
        </authorList>
    </citation>
    <scope>NUCLEOTIDE SEQUENCE [LARGE SCALE GENOMIC DNA]</scope>
    <source>
        <strain evidence="17 18">DSW-1</strain>
    </source>
</reference>
<dbReference type="GO" id="GO:0005524">
    <property type="term" value="F:ATP binding"/>
    <property type="evidence" value="ECO:0007669"/>
    <property type="project" value="UniProtKB-UniRule"/>
</dbReference>
<dbReference type="RefSeq" id="WP_035326153.1">
    <property type="nucleotide sequence ID" value="NZ_CP015125.1"/>
</dbReference>
<dbReference type="SUPFAM" id="SSF52540">
    <property type="entry name" value="P-loop containing nucleoside triphosphate hydrolases"/>
    <property type="match status" value="1"/>
</dbReference>
<dbReference type="Gene3D" id="1.10.3170.10">
    <property type="entry name" value="Recbcd, chain B, domain 2"/>
    <property type="match status" value="1"/>
</dbReference>
<dbReference type="PROSITE" id="PS51217">
    <property type="entry name" value="UVRD_HELICASE_CTER"/>
    <property type="match status" value="1"/>
</dbReference>
<evidence type="ECO:0000256" key="11">
    <source>
        <dbReference type="ARBA" id="ARBA00034617"/>
    </source>
</evidence>
<dbReference type="GO" id="GO:0043138">
    <property type="term" value="F:3'-5' DNA helicase activity"/>
    <property type="evidence" value="ECO:0007669"/>
    <property type="project" value="UniProtKB-EC"/>
</dbReference>
<dbReference type="GO" id="GO:0004527">
    <property type="term" value="F:exonuclease activity"/>
    <property type="evidence" value="ECO:0007669"/>
    <property type="project" value="UniProtKB-KW"/>
</dbReference>
<evidence type="ECO:0000313" key="18">
    <source>
        <dbReference type="Proteomes" id="UP000030140"/>
    </source>
</evidence>
<comment type="catalytic activity">
    <reaction evidence="11">
        <text>Couples ATP hydrolysis with the unwinding of duplex DNA by translocating in the 3'-5' direction.</text>
        <dbReference type="EC" id="5.6.2.4"/>
    </reaction>
</comment>
<dbReference type="OrthoDB" id="9810135at2"/>
<dbReference type="InterPro" id="IPR011604">
    <property type="entry name" value="PDDEXK-like_dom_sf"/>
</dbReference>
<dbReference type="InterPro" id="IPR027417">
    <property type="entry name" value="P-loop_NTPase"/>
</dbReference>
<dbReference type="GO" id="GO:0003677">
    <property type="term" value="F:DNA binding"/>
    <property type="evidence" value="ECO:0007669"/>
    <property type="project" value="UniProtKB-KW"/>
</dbReference>
<evidence type="ECO:0000256" key="2">
    <source>
        <dbReference type="ARBA" id="ARBA00022741"/>
    </source>
</evidence>
<feature type="domain" description="UvrD-like helicase ATP-binding" evidence="15">
    <location>
        <begin position="1"/>
        <end position="470"/>
    </location>
</feature>
<keyword evidence="7 14" id="KW-0067">ATP-binding</keyword>
<dbReference type="EMBL" id="JSAQ01000001">
    <property type="protein sequence ID" value="KGO06897.1"/>
    <property type="molecule type" value="Genomic_DNA"/>
</dbReference>
<sequence>MTEKNTFIVLNASAGSGKTYSLVKQYITTLLKSKDPNKFRHLLAITFTNKAVAEMKNRVLETLKAIGDYKQGDKPDMLDDLASASNLPVDDVVHKSKEILNRILHNYAAFDIVTIDTLTHRIIRTFAKDLNISSSFEVSLDQKTLSAQAVDALVAKVGVDDTITKVLVDFALEKADDDKSWDISRDLLEIATLLHNENDLKALELLKSKSLSDFDELATFLNTQIKSLASKQQETGKSLLDFIHTLGLDQKSFASGYYYKFIVQVASGTKGLKYSGSGYKDNIEEYAFYTKGQKDDIKSIIDANRNRFVDDFLKLKSLASKQKKYEAFRSKLIPLSVLHLIKKELDLIKEEENVLLISDFNALISKSLKDQPAAFLYERLGERYTNYFIDEFQDTSVMQWDNLVPLIDNTISSASSDEVSNSLLLVGDPKQAIYRWRGGEAEQFIALSHQINPFTTEATVARLDTNYRSNESIIHFNNSFFTHLAVHFNNELYSEIYKIDNAQGTTSKKNGYVSLEFIDYENNEESDLLYPERIIEIINEVTTQGYLHSDICILTRSNKHGTHIAQVLQEAGTEVVSSESLLIENSPTVQFIHNFITMLSFPKQLEYRLAVLYFLGTHYTIKDTHNFYSTHTASTLSEFLEQLKAFDVFIHLDYLKNLSLYEYIEYVIRSFYLAPISDAYVVAYLDLAYNYAQAHSGGVLGFIDYWEEKREKASIVAPAQDNAVQIMSIHKSKGLEFPVVIYPYADSDLYRTRGEHQWFPMENEDINGFNTLMVPHNNALNDFGEAGIALFEKRNNEQQFDTINVLYVALTRASERLYVLSRFRESVKKIGSYSDLFIDYLQNNNLWNNDQREYSFGSKTAAIKKNKTSDYQNFTPTIRSTAREELGIQVITQASFLWDEKKQNAITYGNLIHELMAAVTNHNTITAVVDDAVRHGIIPQESRKVMTGIMNQVVSHPDLKLFFEEENTVYNERMILASDGRFHIPDRVVVTADGSTIIIDYKTGAHNYSYAKQLATYAGLYQEMGYDVTHKLLVYIDSTIEVVAV</sequence>
<dbReference type="Gene3D" id="3.40.50.300">
    <property type="entry name" value="P-loop containing nucleotide triphosphate hydrolases"/>
    <property type="match status" value="3"/>
</dbReference>
<keyword evidence="8" id="KW-0238">DNA-binding</keyword>
<keyword evidence="4 14" id="KW-0378">Hydrolase</keyword>
<evidence type="ECO:0000256" key="4">
    <source>
        <dbReference type="ARBA" id="ARBA00022801"/>
    </source>
</evidence>
<evidence type="ECO:0000256" key="7">
    <source>
        <dbReference type="ARBA" id="ARBA00022840"/>
    </source>
</evidence>
<evidence type="ECO:0000256" key="8">
    <source>
        <dbReference type="ARBA" id="ARBA00023125"/>
    </source>
</evidence>
<dbReference type="PANTHER" id="PTHR11070">
    <property type="entry name" value="UVRD / RECB / PCRA DNA HELICASE FAMILY MEMBER"/>
    <property type="match status" value="1"/>
</dbReference>
<keyword evidence="2 14" id="KW-0547">Nucleotide-binding</keyword>
<protein>
    <recommendedName>
        <fullName evidence="12">DNA 3'-5' helicase</fullName>
        <ecNumber evidence="12">5.6.2.4</ecNumber>
    </recommendedName>
</protein>
<dbReference type="InterPro" id="IPR038726">
    <property type="entry name" value="PDDEXK_AddAB-type"/>
</dbReference>
<evidence type="ECO:0000256" key="9">
    <source>
        <dbReference type="ARBA" id="ARBA00023204"/>
    </source>
</evidence>
<evidence type="ECO:0000256" key="1">
    <source>
        <dbReference type="ARBA" id="ARBA00022722"/>
    </source>
</evidence>
<comment type="caution">
    <text evidence="17">The sequence shown here is derived from an EMBL/GenBank/DDBJ whole genome shotgun (WGS) entry which is preliminary data.</text>
</comment>
<evidence type="ECO:0000256" key="14">
    <source>
        <dbReference type="PROSITE-ProRule" id="PRU00560"/>
    </source>
</evidence>
<evidence type="ECO:0000256" key="12">
    <source>
        <dbReference type="ARBA" id="ARBA00034808"/>
    </source>
</evidence>
<dbReference type="InterPro" id="IPR014016">
    <property type="entry name" value="UvrD-like_ATP-bd"/>
</dbReference>
<dbReference type="PROSITE" id="PS51198">
    <property type="entry name" value="UVRD_HELICASE_ATP_BIND"/>
    <property type="match status" value="1"/>
</dbReference>
<evidence type="ECO:0000256" key="5">
    <source>
        <dbReference type="ARBA" id="ARBA00022806"/>
    </source>
</evidence>
<evidence type="ECO:0000313" key="17">
    <source>
        <dbReference type="EMBL" id="KGO06897.1"/>
    </source>
</evidence>
<keyword evidence="1" id="KW-0540">Nuclease</keyword>
<dbReference type="Gene3D" id="3.90.320.10">
    <property type="match status" value="1"/>
</dbReference>
<feature type="domain" description="UvrD-like helicase C-terminal" evidence="16">
    <location>
        <begin position="483"/>
        <end position="734"/>
    </location>
</feature>
<gene>
    <name evidence="17" type="ORF">NV36_08585</name>
</gene>
<keyword evidence="5 14" id="KW-0347">Helicase</keyword>
<keyword evidence="9" id="KW-0234">DNA repair</keyword>
<dbReference type="PANTHER" id="PTHR11070:SF67">
    <property type="entry name" value="DNA 3'-5' HELICASE"/>
    <property type="match status" value="1"/>
</dbReference>
<feature type="binding site" evidence="14">
    <location>
        <begin position="12"/>
        <end position="19"/>
    </location>
    <ligand>
        <name>ATP</name>
        <dbReference type="ChEBI" id="CHEBI:30616"/>
    </ligand>
</feature>
<comment type="catalytic activity">
    <reaction evidence="13">
        <text>ATP + H2O = ADP + phosphate + H(+)</text>
        <dbReference type="Rhea" id="RHEA:13065"/>
        <dbReference type="ChEBI" id="CHEBI:15377"/>
        <dbReference type="ChEBI" id="CHEBI:15378"/>
        <dbReference type="ChEBI" id="CHEBI:30616"/>
        <dbReference type="ChEBI" id="CHEBI:43474"/>
        <dbReference type="ChEBI" id="CHEBI:456216"/>
        <dbReference type="EC" id="5.6.2.4"/>
    </reaction>
</comment>
<evidence type="ECO:0000256" key="3">
    <source>
        <dbReference type="ARBA" id="ARBA00022763"/>
    </source>
</evidence>
<evidence type="ECO:0000259" key="16">
    <source>
        <dbReference type="PROSITE" id="PS51217"/>
    </source>
</evidence>
<name>A0A0A2GUK5_9FLAO</name>
<keyword evidence="3" id="KW-0227">DNA damage</keyword>
<proteinExistence type="predicted"/>
<dbReference type="Pfam" id="PF12705">
    <property type="entry name" value="PDDEXK_1"/>
    <property type="match status" value="1"/>
</dbReference>
<organism evidence="17 18">
    <name type="scientific">Dokdonia donghaensis DSW-1</name>
    <dbReference type="NCBI Taxonomy" id="1300343"/>
    <lineage>
        <taxon>Bacteria</taxon>
        <taxon>Pseudomonadati</taxon>
        <taxon>Bacteroidota</taxon>
        <taxon>Flavobacteriia</taxon>
        <taxon>Flavobacteriales</taxon>
        <taxon>Flavobacteriaceae</taxon>
        <taxon>Dokdonia</taxon>
    </lineage>
</organism>
<dbReference type="GO" id="GO:0000725">
    <property type="term" value="P:recombinational repair"/>
    <property type="evidence" value="ECO:0007669"/>
    <property type="project" value="TreeGrafter"/>
</dbReference>
<evidence type="ECO:0000256" key="13">
    <source>
        <dbReference type="ARBA" id="ARBA00048988"/>
    </source>
</evidence>
<evidence type="ECO:0000256" key="6">
    <source>
        <dbReference type="ARBA" id="ARBA00022839"/>
    </source>
</evidence>
<dbReference type="AlphaFoldDB" id="A0A0A2GUK5"/>
<accession>A0A0A2GUK5</accession>
<dbReference type="EC" id="5.6.2.4" evidence="12"/>
<keyword evidence="18" id="KW-1185">Reference proteome</keyword>